<feature type="domain" description="DUF1549" evidence="2">
    <location>
        <begin position="35"/>
        <end position="232"/>
    </location>
</feature>
<dbReference type="RefSeq" id="WP_149109729.1">
    <property type="nucleotide sequence ID" value="NZ_CP042425.1"/>
</dbReference>
<gene>
    <name evidence="4" type="ORF">PX52LOC_01769</name>
</gene>
<evidence type="ECO:0000256" key="1">
    <source>
        <dbReference type="SAM" id="SignalP"/>
    </source>
</evidence>
<dbReference type="InterPro" id="IPR011444">
    <property type="entry name" value="DUF1549"/>
</dbReference>
<evidence type="ECO:0000259" key="2">
    <source>
        <dbReference type="Pfam" id="PF07583"/>
    </source>
</evidence>
<protein>
    <recommendedName>
        <fullName evidence="6">DUF1553 domain-containing protein</fullName>
    </recommendedName>
</protein>
<feature type="signal peptide" evidence="1">
    <location>
        <begin position="1"/>
        <end position="19"/>
    </location>
</feature>
<evidence type="ECO:0008006" key="6">
    <source>
        <dbReference type="Google" id="ProtNLM"/>
    </source>
</evidence>
<dbReference type="Pfam" id="PF07587">
    <property type="entry name" value="PSD1"/>
    <property type="match status" value="1"/>
</dbReference>
<organism evidence="4 5">
    <name type="scientific">Limnoglobus roseus</name>
    <dbReference type="NCBI Taxonomy" id="2598579"/>
    <lineage>
        <taxon>Bacteria</taxon>
        <taxon>Pseudomonadati</taxon>
        <taxon>Planctomycetota</taxon>
        <taxon>Planctomycetia</taxon>
        <taxon>Gemmatales</taxon>
        <taxon>Gemmataceae</taxon>
        <taxon>Limnoglobus</taxon>
    </lineage>
</organism>
<dbReference type="PANTHER" id="PTHR35889:SF3">
    <property type="entry name" value="F-BOX DOMAIN-CONTAINING PROTEIN"/>
    <property type="match status" value="1"/>
</dbReference>
<dbReference type="InterPro" id="IPR022655">
    <property type="entry name" value="DUF1553"/>
</dbReference>
<dbReference type="PANTHER" id="PTHR35889">
    <property type="entry name" value="CYCLOINULO-OLIGOSACCHARIDE FRUCTANOTRANSFERASE-RELATED"/>
    <property type="match status" value="1"/>
</dbReference>
<evidence type="ECO:0000313" key="4">
    <source>
        <dbReference type="EMBL" id="QEL14870.1"/>
    </source>
</evidence>
<keyword evidence="1" id="KW-0732">Signal</keyword>
<dbReference type="AlphaFoldDB" id="A0A5C1A7Z5"/>
<dbReference type="Proteomes" id="UP000324974">
    <property type="component" value="Chromosome"/>
</dbReference>
<accession>A0A5C1A7Z5</accession>
<name>A0A5C1A7Z5_9BACT</name>
<feature type="chain" id="PRO_5022964864" description="DUF1553 domain-containing protein" evidence="1">
    <location>
        <begin position="20"/>
        <end position="535"/>
    </location>
</feature>
<evidence type="ECO:0000259" key="3">
    <source>
        <dbReference type="Pfam" id="PF07587"/>
    </source>
</evidence>
<dbReference type="EMBL" id="CP042425">
    <property type="protein sequence ID" value="QEL14870.1"/>
    <property type="molecule type" value="Genomic_DNA"/>
</dbReference>
<keyword evidence="5" id="KW-1185">Reference proteome</keyword>
<sequence>MSRFLVLSLVLLAPAVGFAADPAKAALAKKLSAAIDRHLEADWTARGIKPAAVADDAEFLRRASLDVIGRIPRVAEVTEFLADPAADKRAKLVDRLLTMPAYSRHFAYTTRQAWLPQTSTDVRFFFNGTQFEGWLQAQFRKNAAADEMVRQVLTAPVSPEQARGGFGRDRNNPELSPLVAFYQAFEGRPENLSAAATRQFLGIKLECAQCHDHPFATYTKEQFWQTAAFFGEYAALPPVPPSFVGPLPPQYGKNQMTIPNTETTLVATFLNGSRPDWQPDRNPREELAAWLTGKDNPFFAKNLTNRMWARFFGIGLIDPIDEPGDANPPSHPELLDELAAGFVVSGFDHHTLIRAITGSRAYQLTSKLSHPTQGDPRRFAKMGMKGLNGGQIFDSFVIATGLKNAGSLIDEGENDFRDRTLRGKFLKMYPTGTKSIDTQTSILQALLMMNGKQMEQQTNVDTSETLAAVVDSPFLATEERIDTLFLAVMNRKATDEEREKYGSYVDRGGPSGDKKKAIGDVMWVLLNSTEFLFNH</sequence>
<evidence type="ECO:0000313" key="5">
    <source>
        <dbReference type="Proteomes" id="UP000324974"/>
    </source>
</evidence>
<dbReference type="OrthoDB" id="289126at2"/>
<reference evidence="5" key="1">
    <citation type="submission" date="2019-08" db="EMBL/GenBank/DDBJ databases">
        <title>Limnoglobus roseus gen. nov., sp. nov., a novel freshwater planctomycete with a giant genome from the family Gemmataceae.</title>
        <authorList>
            <person name="Kulichevskaya I.S."/>
            <person name="Naumoff D.G."/>
            <person name="Miroshnikov K."/>
            <person name="Ivanova A."/>
            <person name="Philippov D.A."/>
            <person name="Hakobyan A."/>
            <person name="Rijpstra I.C."/>
            <person name="Sinninghe Damste J.S."/>
            <person name="Liesack W."/>
            <person name="Dedysh S.N."/>
        </authorList>
    </citation>
    <scope>NUCLEOTIDE SEQUENCE [LARGE SCALE GENOMIC DNA]</scope>
    <source>
        <strain evidence="5">PX52</strain>
    </source>
</reference>
<dbReference type="KEGG" id="lrs:PX52LOC_01769"/>
<dbReference type="Pfam" id="PF07583">
    <property type="entry name" value="PSCyt2"/>
    <property type="match status" value="1"/>
</dbReference>
<proteinExistence type="predicted"/>
<feature type="domain" description="DUF1553" evidence="3">
    <location>
        <begin position="284"/>
        <end position="404"/>
    </location>
</feature>